<dbReference type="InterPro" id="IPR011990">
    <property type="entry name" value="TPR-like_helical_dom_sf"/>
</dbReference>
<evidence type="ECO:0000313" key="2">
    <source>
        <dbReference type="Proteomes" id="UP000315525"/>
    </source>
</evidence>
<gene>
    <name evidence="1" type="primary">bamD</name>
    <name evidence="1" type="ORF">E3J62_02325</name>
</gene>
<dbReference type="SUPFAM" id="SSF48452">
    <property type="entry name" value="TPR-like"/>
    <property type="match status" value="1"/>
</dbReference>
<comment type="caution">
    <text evidence="1">The sequence shown here is derived from an EMBL/GenBank/DDBJ whole genome shotgun (WGS) entry which is preliminary data.</text>
</comment>
<dbReference type="Proteomes" id="UP000315525">
    <property type="component" value="Unassembled WGS sequence"/>
</dbReference>
<name>A0A523UX64_UNCT6</name>
<dbReference type="EMBL" id="SOJN01000031">
    <property type="protein sequence ID" value="TET47138.1"/>
    <property type="molecule type" value="Genomic_DNA"/>
</dbReference>
<dbReference type="AlphaFoldDB" id="A0A523UX64"/>
<sequence length="289" mass="33224">MLRLTSIGLCLLTLLPCAPLLAYGVSLDFAEHLYDSGQYEDAITEYRRFAFLNPGSKSVSYAYYKMGLAYRNERQWDGSALALEQSIRTALNDSIRTEREISLAVVTTAKGEFDLAEFQLIRIELYSRFPALRRKAAFLRGINCLYQFKWEKARHAFQVCFEDTSQPFEFSQHASRIDSLILLAEHSPQKNPNVAKWLSTFLPGVGQFYAEDWRNGVNALAINSATGYLFINNIAQHHWKDATMTYLFLFNRYYLGNKYHAAKSAGDFNRRVNEESAERILDLFETNPE</sequence>
<protein>
    <submittedName>
        <fullName evidence="1">Outer membrane protein assembly factor BamD</fullName>
    </submittedName>
</protein>
<reference evidence="1 2" key="1">
    <citation type="submission" date="2019-03" db="EMBL/GenBank/DDBJ databases">
        <title>Metabolic potential of uncultured bacteria and archaea associated with petroleum seepage in deep-sea sediments.</title>
        <authorList>
            <person name="Dong X."/>
            <person name="Hubert C."/>
        </authorList>
    </citation>
    <scope>NUCLEOTIDE SEQUENCE [LARGE SCALE GENOMIC DNA]</scope>
    <source>
        <strain evidence="1">E44_bin18</strain>
    </source>
</reference>
<proteinExistence type="predicted"/>
<accession>A0A523UX64</accession>
<evidence type="ECO:0000313" key="1">
    <source>
        <dbReference type="EMBL" id="TET47138.1"/>
    </source>
</evidence>
<organism evidence="1 2">
    <name type="scientific">candidate division TA06 bacterium</name>
    <dbReference type="NCBI Taxonomy" id="2250710"/>
    <lineage>
        <taxon>Bacteria</taxon>
        <taxon>Bacteria division TA06</taxon>
    </lineage>
</organism>
<dbReference type="Gene3D" id="1.25.40.10">
    <property type="entry name" value="Tetratricopeptide repeat domain"/>
    <property type="match status" value="1"/>
</dbReference>